<evidence type="ECO:0000313" key="2">
    <source>
        <dbReference type="EMBL" id="KAG6433841.1"/>
    </source>
</evidence>
<reference evidence="2" key="2">
    <citation type="submission" date="2020-08" db="EMBL/GenBank/DDBJ databases">
        <title>Plant Genome Project.</title>
        <authorList>
            <person name="Zhang R.-G."/>
        </authorList>
    </citation>
    <scope>NUCLEOTIDE SEQUENCE</scope>
    <source>
        <strain evidence="2">Huo1</strain>
        <tissue evidence="2">Leaf</tissue>
    </source>
</reference>
<evidence type="ECO:0008006" key="4">
    <source>
        <dbReference type="Google" id="ProtNLM"/>
    </source>
</evidence>
<gene>
    <name evidence="2" type="ORF">SASPL_105459</name>
</gene>
<name>A0A8X9AAS1_SALSN</name>
<keyword evidence="3" id="KW-1185">Reference proteome</keyword>
<organism evidence="2">
    <name type="scientific">Salvia splendens</name>
    <name type="common">Scarlet sage</name>
    <dbReference type="NCBI Taxonomy" id="180675"/>
    <lineage>
        <taxon>Eukaryota</taxon>
        <taxon>Viridiplantae</taxon>
        <taxon>Streptophyta</taxon>
        <taxon>Embryophyta</taxon>
        <taxon>Tracheophyta</taxon>
        <taxon>Spermatophyta</taxon>
        <taxon>Magnoliopsida</taxon>
        <taxon>eudicotyledons</taxon>
        <taxon>Gunneridae</taxon>
        <taxon>Pentapetalae</taxon>
        <taxon>asterids</taxon>
        <taxon>lamiids</taxon>
        <taxon>Lamiales</taxon>
        <taxon>Lamiaceae</taxon>
        <taxon>Nepetoideae</taxon>
        <taxon>Mentheae</taxon>
        <taxon>Salviinae</taxon>
        <taxon>Salvia</taxon>
        <taxon>Salvia subgen. Calosphace</taxon>
        <taxon>core Calosphace</taxon>
    </lineage>
</organism>
<protein>
    <recommendedName>
        <fullName evidence="4">CCHC-type domain-containing protein</fullName>
    </recommendedName>
</protein>
<dbReference type="Proteomes" id="UP000298416">
    <property type="component" value="Unassembled WGS sequence"/>
</dbReference>
<proteinExistence type="predicted"/>
<feature type="region of interest" description="Disordered" evidence="1">
    <location>
        <begin position="205"/>
        <end position="235"/>
    </location>
</feature>
<reference evidence="2" key="1">
    <citation type="submission" date="2018-01" db="EMBL/GenBank/DDBJ databases">
        <authorList>
            <person name="Mao J.F."/>
        </authorList>
    </citation>
    <scope>NUCLEOTIDE SEQUENCE</scope>
    <source>
        <strain evidence="2">Huo1</strain>
        <tissue evidence="2">Leaf</tissue>
    </source>
</reference>
<dbReference type="AlphaFoldDB" id="A0A8X9AAS1"/>
<dbReference type="Gene3D" id="4.10.60.10">
    <property type="entry name" value="Zinc finger, CCHC-type"/>
    <property type="match status" value="1"/>
</dbReference>
<dbReference type="EMBL" id="PNBA02000002">
    <property type="protein sequence ID" value="KAG6433841.1"/>
    <property type="molecule type" value="Genomic_DNA"/>
</dbReference>
<sequence length="270" mass="30398">MWCTTFQVSSESEEVPLANVVAPMAGQDDILFTMAIAMQQIARNVPPSQSSIIKQMHEYHAEEFRDVDMCRKFRRGLRSIILAGLVGLETSDLTKLSHAARTLEQLKVTEKVEEGSMNHEKRPVESSHSASRFLGKRFIETTSMASTGRSDRVPMCQYCGRPHHGECRKLLGTCFLCRSKDHYYRECPRGQVSSETRSVPEVQQGRGIGRGFGAARGQRATSEPIQRPTKRTPSRAYAIWTRKDTDAPDVILANLMKLPFCEFDIILGMD</sequence>
<comment type="caution">
    <text evidence="2">The sequence shown here is derived from an EMBL/GenBank/DDBJ whole genome shotgun (WGS) entry which is preliminary data.</text>
</comment>
<accession>A0A8X9AAS1</accession>
<evidence type="ECO:0000313" key="3">
    <source>
        <dbReference type="Proteomes" id="UP000298416"/>
    </source>
</evidence>
<evidence type="ECO:0000256" key="1">
    <source>
        <dbReference type="SAM" id="MobiDB-lite"/>
    </source>
</evidence>